<dbReference type="SUPFAM" id="SSF55620">
    <property type="entry name" value="Tetrahydrobiopterin biosynthesis enzymes-like"/>
    <property type="match status" value="1"/>
</dbReference>
<dbReference type="STRING" id="1177179.A11A3_07403"/>
<evidence type="ECO:0000256" key="7">
    <source>
        <dbReference type="ARBA" id="ARBA00023239"/>
    </source>
</evidence>
<dbReference type="CDD" id="cd00534">
    <property type="entry name" value="DHNA_DHNTPE"/>
    <property type="match status" value="1"/>
</dbReference>
<dbReference type="GO" id="GO:0046654">
    <property type="term" value="P:tetrahydrofolate biosynthetic process"/>
    <property type="evidence" value="ECO:0007669"/>
    <property type="project" value="UniProtKB-UniRule"/>
</dbReference>
<dbReference type="InterPro" id="IPR006156">
    <property type="entry name" value="Dihydroneopterin_aldolase"/>
</dbReference>
<dbReference type="InterPro" id="IPR043133">
    <property type="entry name" value="GTP-CH-I_C/QueF"/>
</dbReference>
<dbReference type="GO" id="GO:0005737">
    <property type="term" value="C:cytoplasm"/>
    <property type="evidence" value="ECO:0007669"/>
    <property type="project" value="TreeGrafter"/>
</dbReference>
<comment type="pathway">
    <text evidence="3 8">Cofactor biosynthesis; tetrahydrofolate biosynthesis; 2-amino-4-hydroxy-6-hydroxymethyl-7,8-dihydropteridine diphosphate from 7,8-dihydroneopterin triphosphate: step 3/4.</text>
</comment>
<dbReference type="PANTHER" id="PTHR42844:SF1">
    <property type="entry name" value="DIHYDRONEOPTERIN ALDOLASE 1-RELATED"/>
    <property type="match status" value="1"/>
</dbReference>
<organism evidence="10 11">
    <name type="scientific">Alcanivorax hongdengensis A-11-3</name>
    <dbReference type="NCBI Taxonomy" id="1177179"/>
    <lineage>
        <taxon>Bacteria</taxon>
        <taxon>Pseudomonadati</taxon>
        <taxon>Pseudomonadota</taxon>
        <taxon>Gammaproteobacteria</taxon>
        <taxon>Oceanospirillales</taxon>
        <taxon>Alcanivoracaceae</taxon>
        <taxon>Alcanivorax</taxon>
    </lineage>
</organism>
<dbReference type="NCBIfam" id="TIGR00525">
    <property type="entry name" value="folB"/>
    <property type="match status" value="1"/>
</dbReference>
<evidence type="ECO:0000313" key="10">
    <source>
        <dbReference type="EMBL" id="EKF74627.1"/>
    </source>
</evidence>
<name>L0WEP3_9GAMM</name>
<dbReference type="InterPro" id="IPR006157">
    <property type="entry name" value="FolB_dom"/>
</dbReference>
<dbReference type="Gene3D" id="3.30.1130.10">
    <property type="match status" value="1"/>
</dbReference>
<comment type="similarity">
    <text evidence="4 8">Belongs to the DHNA family.</text>
</comment>
<evidence type="ECO:0000313" key="11">
    <source>
        <dbReference type="Proteomes" id="UP000010164"/>
    </source>
</evidence>
<evidence type="ECO:0000256" key="4">
    <source>
        <dbReference type="ARBA" id="ARBA00005708"/>
    </source>
</evidence>
<keyword evidence="6" id="KW-0413">Isomerase</keyword>
<protein>
    <recommendedName>
        <fullName evidence="8">7,8-dihydroneopterin aldolase</fullName>
        <ecNumber evidence="8">4.1.2.25</ecNumber>
    </recommendedName>
</protein>
<comment type="caution">
    <text evidence="10">The sequence shown here is derived from an EMBL/GenBank/DDBJ whole genome shotgun (WGS) entry which is preliminary data.</text>
</comment>
<dbReference type="Proteomes" id="UP000010164">
    <property type="component" value="Unassembled WGS sequence"/>
</dbReference>
<keyword evidence="11" id="KW-1185">Reference proteome</keyword>
<evidence type="ECO:0000256" key="5">
    <source>
        <dbReference type="ARBA" id="ARBA00022909"/>
    </source>
</evidence>
<dbReference type="Pfam" id="PF02152">
    <property type="entry name" value="FolB"/>
    <property type="match status" value="1"/>
</dbReference>
<dbReference type="PANTHER" id="PTHR42844">
    <property type="entry name" value="DIHYDRONEOPTERIN ALDOLASE 1-RELATED"/>
    <property type="match status" value="1"/>
</dbReference>
<reference evidence="10 11" key="1">
    <citation type="journal article" date="2012" name="J. Bacteriol.">
        <title>Genome Sequence of the Alkane-Degrading Bacterium Alcanivorax hongdengensis Type Strain A-11-3.</title>
        <authorList>
            <person name="Lai Q."/>
            <person name="Shao Z."/>
        </authorList>
    </citation>
    <scope>NUCLEOTIDE SEQUENCE [LARGE SCALE GENOMIC DNA]</scope>
    <source>
        <strain evidence="10 11">A-11-3</strain>
    </source>
</reference>
<keyword evidence="7 8" id="KW-0456">Lyase</keyword>
<dbReference type="EMBL" id="AMRJ01000009">
    <property type="protein sequence ID" value="EKF74627.1"/>
    <property type="molecule type" value="Genomic_DNA"/>
</dbReference>
<dbReference type="GO" id="GO:0004150">
    <property type="term" value="F:dihydroneopterin aldolase activity"/>
    <property type="evidence" value="ECO:0007669"/>
    <property type="project" value="UniProtKB-UniRule"/>
</dbReference>
<dbReference type="EC" id="4.1.2.25" evidence="8"/>
<keyword evidence="5 8" id="KW-0289">Folate biosynthesis</keyword>
<dbReference type="RefSeq" id="WP_008928661.1">
    <property type="nucleotide sequence ID" value="NZ_AMRJ01000009.1"/>
</dbReference>
<evidence type="ECO:0000256" key="6">
    <source>
        <dbReference type="ARBA" id="ARBA00023235"/>
    </source>
</evidence>
<evidence type="ECO:0000259" key="9">
    <source>
        <dbReference type="SMART" id="SM00905"/>
    </source>
</evidence>
<dbReference type="FunFam" id="3.30.1130.10:FF:000002">
    <property type="entry name" value="7,8-dihydroneopterin aldolase"/>
    <property type="match status" value="1"/>
</dbReference>
<dbReference type="GO" id="GO:0016853">
    <property type="term" value="F:isomerase activity"/>
    <property type="evidence" value="ECO:0007669"/>
    <property type="project" value="UniProtKB-KW"/>
</dbReference>
<dbReference type="SMART" id="SM00905">
    <property type="entry name" value="FolB"/>
    <property type="match status" value="1"/>
</dbReference>
<evidence type="ECO:0000256" key="3">
    <source>
        <dbReference type="ARBA" id="ARBA00005013"/>
    </source>
</evidence>
<proteinExistence type="inferred from homology"/>
<dbReference type="UniPathway" id="UPA00077">
    <property type="reaction ID" value="UER00154"/>
</dbReference>
<comment type="function">
    <text evidence="8">Catalyzes the conversion of 7,8-dihydroneopterin to 6-hydroxymethyl-7,8-dihydropterin.</text>
</comment>
<evidence type="ECO:0000256" key="1">
    <source>
        <dbReference type="ARBA" id="ARBA00000693"/>
    </source>
</evidence>
<dbReference type="OrthoDB" id="9810587at2"/>
<accession>L0WEP3</accession>
<comment type="catalytic activity">
    <reaction evidence="1">
        <text>7,8-dihydroneopterin = 7,8-dihydromonapterin</text>
        <dbReference type="Rhea" id="RHEA:45328"/>
        <dbReference type="ChEBI" id="CHEBI:17001"/>
        <dbReference type="ChEBI" id="CHEBI:71175"/>
        <dbReference type="EC" id="5.1.99.8"/>
    </reaction>
</comment>
<dbReference type="eggNOG" id="COG1539">
    <property type="taxonomic scope" value="Bacteria"/>
</dbReference>
<dbReference type="NCBIfam" id="TIGR00526">
    <property type="entry name" value="folB_dom"/>
    <property type="match status" value="1"/>
</dbReference>
<evidence type="ECO:0000256" key="2">
    <source>
        <dbReference type="ARBA" id="ARBA00001353"/>
    </source>
</evidence>
<dbReference type="GO" id="GO:0046656">
    <property type="term" value="P:folic acid biosynthetic process"/>
    <property type="evidence" value="ECO:0007669"/>
    <property type="project" value="UniProtKB-UniRule"/>
</dbReference>
<dbReference type="AlphaFoldDB" id="L0WEP3"/>
<evidence type="ECO:0000256" key="8">
    <source>
        <dbReference type="RuleBase" id="RU362079"/>
    </source>
</evidence>
<dbReference type="PATRIC" id="fig|1177179.3.peg.1487"/>
<comment type="catalytic activity">
    <reaction evidence="2 8">
        <text>7,8-dihydroneopterin = 6-hydroxymethyl-7,8-dihydropterin + glycolaldehyde</text>
        <dbReference type="Rhea" id="RHEA:10540"/>
        <dbReference type="ChEBI" id="CHEBI:17001"/>
        <dbReference type="ChEBI" id="CHEBI:17071"/>
        <dbReference type="ChEBI" id="CHEBI:44841"/>
        <dbReference type="EC" id="4.1.2.25"/>
    </reaction>
</comment>
<feature type="domain" description="Dihydroneopterin aldolase/epimerase" evidence="9">
    <location>
        <begin position="4"/>
        <end position="114"/>
    </location>
</feature>
<sequence length="120" mass="13523">MDIVYINDLKVDTVIGIFDWERRIRQTVSLDLEMAADIRRGAATDHIDDALDYKSIGKRVIAFIEQSEYQLVETLAEAVATLVLNEFPVPWLKLRLSKPGALRGARDVGVIIERGERPDG</sequence>
<gene>
    <name evidence="10" type="ORF">A11A3_07403</name>
</gene>